<accession>U1HWV9</accession>
<organism evidence="1 2">
    <name type="scientific">Endocarpon pusillum (strain Z07020 / HMAS-L-300199)</name>
    <name type="common">Lichen-forming fungus</name>
    <dbReference type="NCBI Taxonomy" id="1263415"/>
    <lineage>
        <taxon>Eukaryota</taxon>
        <taxon>Fungi</taxon>
        <taxon>Dikarya</taxon>
        <taxon>Ascomycota</taxon>
        <taxon>Pezizomycotina</taxon>
        <taxon>Eurotiomycetes</taxon>
        <taxon>Chaetothyriomycetidae</taxon>
        <taxon>Verrucariales</taxon>
        <taxon>Verrucariaceae</taxon>
        <taxon>Endocarpon</taxon>
    </lineage>
</organism>
<evidence type="ECO:0000313" key="2">
    <source>
        <dbReference type="Proteomes" id="UP000019373"/>
    </source>
</evidence>
<proteinExistence type="predicted"/>
<sequence>MVASVLERWPLDTTYPGFMAPTTLVASNMARPSLLPPPLLLAVQTATPNRTTSVIPTHTTTHTAALTATPPEESSPKHSLVSLLCTQRMYTGYPTIQTNTAASKPLHMTEKITVAASFFSTEKPVTGLDASIHEWPVRKP</sequence>
<dbReference type="GeneID" id="19235127"/>
<reference evidence="2" key="1">
    <citation type="journal article" date="2014" name="BMC Genomics">
        <title>Genome characteristics reveal the impact of lichenization on lichen-forming fungus Endocarpon pusillum Hedwig (Verrucariales, Ascomycota).</title>
        <authorList>
            <person name="Wang Y.-Y."/>
            <person name="Liu B."/>
            <person name="Zhang X.-Y."/>
            <person name="Zhou Q.-M."/>
            <person name="Zhang T."/>
            <person name="Li H."/>
            <person name="Yu Y.-F."/>
            <person name="Zhang X.-L."/>
            <person name="Hao X.-Y."/>
            <person name="Wang M."/>
            <person name="Wang L."/>
            <person name="Wei J.-C."/>
        </authorList>
    </citation>
    <scope>NUCLEOTIDE SEQUENCE [LARGE SCALE GENOMIC DNA]</scope>
    <source>
        <strain evidence="2">Z07020 / HMAS-L-300199</strain>
    </source>
</reference>
<name>U1HWV9_ENDPU</name>
<keyword evidence="2" id="KW-1185">Reference proteome</keyword>
<protein>
    <submittedName>
        <fullName evidence="1">Uncharacterized protein</fullName>
    </submittedName>
</protein>
<dbReference type="Proteomes" id="UP000019373">
    <property type="component" value="Unassembled WGS sequence"/>
</dbReference>
<dbReference type="RefSeq" id="XP_007787282.1">
    <property type="nucleotide sequence ID" value="XM_007789092.1"/>
</dbReference>
<gene>
    <name evidence="1" type="ORF">EPUS_00062</name>
</gene>
<evidence type="ECO:0000313" key="1">
    <source>
        <dbReference type="EMBL" id="ERF75270.1"/>
    </source>
</evidence>
<dbReference type="EMBL" id="KE720815">
    <property type="protein sequence ID" value="ERF75270.1"/>
    <property type="molecule type" value="Genomic_DNA"/>
</dbReference>
<dbReference type="AlphaFoldDB" id="U1HWV9"/>
<dbReference type="HOGENOM" id="CLU_1835161_0_0_1"/>